<feature type="compositionally biased region" description="Basic and acidic residues" evidence="1">
    <location>
        <begin position="105"/>
        <end position="116"/>
    </location>
</feature>
<evidence type="ECO:0000256" key="1">
    <source>
        <dbReference type="SAM" id="MobiDB-lite"/>
    </source>
</evidence>
<dbReference type="InterPro" id="IPR032103">
    <property type="entry name" value="NHE_CaM-bd"/>
</dbReference>
<reference evidence="3 4" key="1">
    <citation type="submission" date="2022-11" db="EMBL/GenBank/DDBJ databases">
        <title>Whole genome sequence of Eschrichtius robustus ER-17-0199.</title>
        <authorList>
            <person name="Bruniche-Olsen A."/>
            <person name="Black A.N."/>
            <person name="Fields C.J."/>
            <person name="Walden K."/>
            <person name="Dewoody J.A."/>
        </authorList>
    </citation>
    <scope>NUCLEOTIDE SEQUENCE [LARGE SCALE GENOMIC DNA]</scope>
    <source>
        <strain evidence="3">ER-17-0199</strain>
        <tissue evidence="3">Blubber</tissue>
    </source>
</reference>
<gene>
    <name evidence="3" type="ORF">J1605_005548</name>
</gene>
<evidence type="ECO:0000259" key="2">
    <source>
        <dbReference type="Pfam" id="PF16644"/>
    </source>
</evidence>
<comment type="caution">
    <text evidence="3">The sequence shown here is derived from an EMBL/GenBank/DDBJ whole genome shotgun (WGS) entry which is preliminary data.</text>
</comment>
<feature type="domain" description="Sodium/hydrogen exchanger regulatory region" evidence="2">
    <location>
        <begin position="10"/>
        <end position="76"/>
    </location>
</feature>
<dbReference type="Proteomes" id="UP001159641">
    <property type="component" value="Unassembled WGS sequence"/>
</dbReference>
<name>A0AB34HAV7_ESCRO</name>
<dbReference type="EMBL" id="JAIQCJ010001688">
    <property type="protein sequence ID" value="KAJ8787890.1"/>
    <property type="molecule type" value="Genomic_DNA"/>
</dbReference>
<dbReference type="AlphaFoldDB" id="A0AB34HAV7"/>
<evidence type="ECO:0000313" key="4">
    <source>
        <dbReference type="Proteomes" id="UP001159641"/>
    </source>
</evidence>
<keyword evidence="4" id="KW-1185">Reference proteome</keyword>
<dbReference type="Pfam" id="PF16644">
    <property type="entry name" value="NEXCaM_BD"/>
    <property type="match status" value="1"/>
</dbReference>
<feature type="compositionally biased region" description="Acidic residues" evidence="1">
    <location>
        <begin position="84"/>
        <end position="97"/>
    </location>
</feature>
<accession>A0AB34HAV7</accession>
<organism evidence="3 4">
    <name type="scientific">Eschrichtius robustus</name>
    <name type="common">California gray whale</name>
    <name type="synonym">Eschrichtius gibbosus</name>
    <dbReference type="NCBI Taxonomy" id="9764"/>
    <lineage>
        <taxon>Eukaryota</taxon>
        <taxon>Metazoa</taxon>
        <taxon>Chordata</taxon>
        <taxon>Craniata</taxon>
        <taxon>Vertebrata</taxon>
        <taxon>Euteleostomi</taxon>
        <taxon>Mammalia</taxon>
        <taxon>Eutheria</taxon>
        <taxon>Laurasiatheria</taxon>
        <taxon>Artiodactyla</taxon>
        <taxon>Whippomorpha</taxon>
        <taxon>Cetacea</taxon>
        <taxon>Mysticeti</taxon>
        <taxon>Eschrichtiidae</taxon>
        <taxon>Eschrichtius</taxon>
    </lineage>
</organism>
<sequence>MFDIPFFLQTLSYNKYNLKPQTSEKQAKEILIRRQNTFRESTRKGHSLPWGRTAGTKNIRYLSFPYSHPQPAGRDVRAAEFTVDEEFESGEESEEEASAIGSRWSAEHRPGRDLHRSHSPLLQRK</sequence>
<protein>
    <recommendedName>
        <fullName evidence="2">Sodium/hydrogen exchanger regulatory region domain-containing protein</fullName>
    </recommendedName>
</protein>
<proteinExistence type="predicted"/>
<evidence type="ECO:0000313" key="3">
    <source>
        <dbReference type="EMBL" id="KAJ8787890.1"/>
    </source>
</evidence>
<feature type="region of interest" description="Disordered" evidence="1">
    <location>
        <begin position="84"/>
        <end position="125"/>
    </location>
</feature>
<dbReference type="Gene3D" id="6.10.250.2020">
    <property type="match status" value="1"/>
</dbReference>